<dbReference type="EMBL" id="BNAH01000021">
    <property type="protein sequence ID" value="GHF02660.1"/>
    <property type="molecule type" value="Genomic_DNA"/>
</dbReference>
<name>A0ABQ3J348_9GAMM</name>
<dbReference type="Proteomes" id="UP000626370">
    <property type="component" value="Unassembled WGS sequence"/>
</dbReference>
<protein>
    <submittedName>
        <fullName evidence="1">Uncharacterized protein</fullName>
    </submittedName>
</protein>
<accession>A0ABQ3J348</accession>
<dbReference type="RefSeq" id="WP_189379628.1">
    <property type="nucleotide sequence ID" value="NZ_BNAH01000021.1"/>
</dbReference>
<evidence type="ECO:0000313" key="2">
    <source>
        <dbReference type="Proteomes" id="UP000626370"/>
    </source>
</evidence>
<proteinExistence type="predicted"/>
<sequence length="74" mass="8823">MTNLEFCLIWAGDHVIHSKVEYDFHLEQIELSLLNKQTDNEYSFIFWTAACEAYEIKNNFPSIIDEVYKRTCRS</sequence>
<gene>
    <name evidence="1" type="ORF">GCM10011501_35020</name>
</gene>
<keyword evidence="2" id="KW-1185">Reference proteome</keyword>
<reference evidence="2" key="1">
    <citation type="journal article" date="2019" name="Int. J. Syst. Evol. Microbiol.">
        <title>The Global Catalogue of Microorganisms (GCM) 10K type strain sequencing project: providing services to taxonomists for standard genome sequencing and annotation.</title>
        <authorList>
            <consortium name="The Broad Institute Genomics Platform"/>
            <consortium name="The Broad Institute Genome Sequencing Center for Infectious Disease"/>
            <person name="Wu L."/>
            <person name="Ma J."/>
        </authorList>
    </citation>
    <scope>NUCLEOTIDE SEQUENCE [LARGE SCALE GENOMIC DNA]</scope>
    <source>
        <strain evidence="2">CGMCC 1.15922</strain>
    </source>
</reference>
<evidence type="ECO:0000313" key="1">
    <source>
        <dbReference type="EMBL" id="GHF02660.1"/>
    </source>
</evidence>
<organism evidence="1 2">
    <name type="scientific">Thalassotalea profundi</name>
    <dbReference type="NCBI Taxonomy" id="2036687"/>
    <lineage>
        <taxon>Bacteria</taxon>
        <taxon>Pseudomonadati</taxon>
        <taxon>Pseudomonadota</taxon>
        <taxon>Gammaproteobacteria</taxon>
        <taxon>Alteromonadales</taxon>
        <taxon>Colwelliaceae</taxon>
        <taxon>Thalassotalea</taxon>
    </lineage>
</organism>
<comment type="caution">
    <text evidence="1">The sequence shown here is derived from an EMBL/GenBank/DDBJ whole genome shotgun (WGS) entry which is preliminary data.</text>
</comment>